<evidence type="ECO:0000256" key="1">
    <source>
        <dbReference type="SAM" id="MobiDB-lite"/>
    </source>
</evidence>
<feature type="compositionally biased region" description="Polar residues" evidence="1">
    <location>
        <begin position="1"/>
        <end position="21"/>
    </location>
</feature>
<gene>
    <name evidence="2" type="ORF">O181_003020</name>
</gene>
<dbReference type="Proteomes" id="UP000765509">
    <property type="component" value="Unassembled WGS sequence"/>
</dbReference>
<name>A0A9Q3BE51_9BASI</name>
<evidence type="ECO:0000313" key="2">
    <source>
        <dbReference type="EMBL" id="MBW0463305.1"/>
    </source>
</evidence>
<protein>
    <submittedName>
        <fullName evidence="2">Uncharacterized protein</fullName>
    </submittedName>
</protein>
<reference evidence="2" key="1">
    <citation type="submission" date="2021-03" db="EMBL/GenBank/DDBJ databases">
        <title>Draft genome sequence of rust myrtle Austropuccinia psidii MF-1, a brazilian biotype.</title>
        <authorList>
            <person name="Quecine M.C."/>
            <person name="Pachon D.M.R."/>
            <person name="Bonatelli M.L."/>
            <person name="Correr F.H."/>
            <person name="Franceschini L.M."/>
            <person name="Leite T.F."/>
            <person name="Margarido G.R.A."/>
            <person name="Almeida C.A."/>
            <person name="Ferrarezi J.A."/>
            <person name="Labate C.A."/>
        </authorList>
    </citation>
    <scope>NUCLEOTIDE SEQUENCE</scope>
    <source>
        <strain evidence="2">MF-1</strain>
    </source>
</reference>
<accession>A0A9Q3BE51</accession>
<organism evidence="2 3">
    <name type="scientific">Austropuccinia psidii MF-1</name>
    <dbReference type="NCBI Taxonomy" id="1389203"/>
    <lineage>
        <taxon>Eukaryota</taxon>
        <taxon>Fungi</taxon>
        <taxon>Dikarya</taxon>
        <taxon>Basidiomycota</taxon>
        <taxon>Pucciniomycotina</taxon>
        <taxon>Pucciniomycetes</taxon>
        <taxon>Pucciniales</taxon>
        <taxon>Sphaerophragmiaceae</taxon>
        <taxon>Austropuccinia</taxon>
    </lineage>
</organism>
<dbReference type="AlphaFoldDB" id="A0A9Q3BE51"/>
<comment type="caution">
    <text evidence="2">The sequence shown here is derived from an EMBL/GenBank/DDBJ whole genome shotgun (WGS) entry which is preliminary data.</text>
</comment>
<keyword evidence="3" id="KW-1185">Reference proteome</keyword>
<evidence type="ECO:0000313" key="3">
    <source>
        <dbReference type="Proteomes" id="UP000765509"/>
    </source>
</evidence>
<feature type="compositionally biased region" description="Low complexity" evidence="1">
    <location>
        <begin position="73"/>
        <end position="92"/>
    </location>
</feature>
<proteinExistence type="predicted"/>
<dbReference type="EMBL" id="AVOT02000522">
    <property type="protein sequence ID" value="MBW0463305.1"/>
    <property type="molecule type" value="Genomic_DNA"/>
</dbReference>
<feature type="compositionally biased region" description="Low complexity" evidence="1">
    <location>
        <begin position="50"/>
        <end position="63"/>
    </location>
</feature>
<sequence>MPSLQQPKTPFHPTINQTEPQKPQIYTGLPPCLPLPRRFHNNLQQIPIHTKLPTTPEPKLLTPHNPPPPPSMTPSTTTSPPSYPLTPRLLSSPPHPPLHPSQPCYFPLFSSSPLIHTSTSFSLFLFSSFHFLFSRSLLPFLSLYLYFPLKYPHSFVALTPRLSATQLQPTRASL</sequence>
<feature type="region of interest" description="Disordered" evidence="1">
    <location>
        <begin position="1"/>
        <end position="31"/>
    </location>
</feature>
<feature type="region of interest" description="Disordered" evidence="1">
    <location>
        <begin position="50"/>
        <end position="95"/>
    </location>
</feature>